<feature type="domain" description="HTH merR-type" evidence="2">
    <location>
        <begin position="9"/>
        <end position="74"/>
    </location>
</feature>
<evidence type="ECO:0000313" key="4">
    <source>
        <dbReference type="Proteomes" id="UP000632498"/>
    </source>
</evidence>
<accession>A0A917F877</accession>
<gene>
    <name evidence="3" type="ORF">GCM10011332_06770</name>
</gene>
<dbReference type="Pfam" id="PF13411">
    <property type="entry name" value="MerR_1"/>
    <property type="match status" value="1"/>
</dbReference>
<proteinExistence type="predicted"/>
<evidence type="ECO:0000313" key="3">
    <source>
        <dbReference type="EMBL" id="GGF55973.1"/>
    </source>
</evidence>
<dbReference type="EMBL" id="BMHV01000004">
    <property type="protein sequence ID" value="GGF55973.1"/>
    <property type="molecule type" value="Genomic_DNA"/>
</dbReference>
<dbReference type="PROSITE" id="PS50937">
    <property type="entry name" value="HTH_MERR_2"/>
    <property type="match status" value="1"/>
</dbReference>
<comment type="caution">
    <text evidence="3">The sequence shown here is derived from an EMBL/GenBank/DDBJ whole genome shotgun (WGS) entry which is preliminary data.</text>
</comment>
<dbReference type="InterPro" id="IPR000551">
    <property type="entry name" value="MerR-type_HTH_dom"/>
</dbReference>
<sequence>MTLPMILDIGEVSRQSGLAVSTLRFYEEKGLIQSCGRRGMRRLFEASVLLRLALISLGKNAGFSLDEMDEIFTFQDGVQIDRDRLMNKADELDLKIRQLTAVREGLRHAADCSAPSHLECPTFQRLLDGALKKNKVKRKTKGV</sequence>
<dbReference type="SMART" id="SM00422">
    <property type="entry name" value="HTH_MERR"/>
    <property type="match status" value="1"/>
</dbReference>
<dbReference type="GO" id="GO:0003677">
    <property type="term" value="F:DNA binding"/>
    <property type="evidence" value="ECO:0007669"/>
    <property type="project" value="UniProtKB-KW"/>
</dbReference>
<keyword evidence="4" id="KW-1185">Reference proteome</keyword>
<dbReference type="PANTHER" id="PTHR30204">
    <property type="entry name" value="REDOX-CYCLING DRUG-SENSING TRANSCRIPTIONAL ACTIVATOR SOXR"/>
    <property type="match status" value="1"/>
</dbReference>
<dbReference type="InterPro" id="IPR009061">
    <property type="entry name" value="DNA-bd_dom_put_sf"/>
</dbReference>
<dbReference type="SUPFAM" id="SSF46955">
    <property type="entry name" value="Putative DNA-binding domain"/>
    <property type="match status" value="1"/>
</dbReference>
<dbReference type="PRINTS" id="PR00040">
    <property type="entry name" value="HTHMERR"/>
</dbReference>
<keyword evidence="1" id="KW-0238">DNA-binding</keyword>
<name>A0A917F877_9PROT</name>
<protein>
    <submittedName>
        <fullName evidence="3">MerR family transcriptional regulator</fullName>
    </submittedName>
</protein>
<reference evidence="3" key="2">
    <citation type="submission" date="2020-09" db="EMBL/GenBank/DDBJ databases">
        <authorList>
            <person name="Sun Q."/>
            <person name="Zhou Y."/>
        </authorList>
    </citation>
    <scope>NUCLEOTIDE SEQUENCE</scope>
    <source>
        <strain evidence="3">CGMCC 1.15254</strain>
    </source>
</reference>
<dbReference type="CDD" id="cd04781">
    <property type="entry name" value="HTH_MerR-like_sg6"/>
    <property type="match status" value="1"/>
</dbReference>
<dbReference type="InterPro" id="IPR047057">
    <property type="entry name" value="MerR_fam"/>
</dbReference>
<dbReference type="GO" id="GO:0003700">
    <property type="term" value="F:DNA-binding transcription factor activity"/>
    <property type="evidence" value="ECO:0007669"/>
    <property type="project" value="InterPro"/>
</dbReference>
<dbReference type="PANTHER" id="PTHR30204:SF97">
    <property type="entry name" value="MERR FAMILY REGULATORY PROTEIN"/>
    <property type="match status" value="1"/>
</dbReference>
<dbReference type="Proteomes" id="UP000632498">
    <property type="component" value="Unassembled WGS sequence"/>
</dbReference>
<dbReference type="Gene3D" id="1.10.1660.10">
    <property type="match status" value="1"/>
</dbReference>
<reference evidence="3" key="1">
    <citation type="journal article" date="2014" name="Int. J. Syst. Evol. Microbiol.">
        <title>Complete genome sequence of Corynebacterium casei LMG S-19264T (=DSM 44701T), isolated from a smear-ripened cheese.</title>
        <authorList>
            <consortium name="US DOE Joint Genome Institute (JGI-PGF)"/>
            <person name="Walter F."/>
            <person name="Albersmeier A."/>
            <person name="Kalinowski J."/>
            <person name="Ruckert C."/>
        </authorList>
    </citation>
    <scope>NUCLEOTIDE SEQUENCE</scope>
    <source>
        <strain evidence="3">CGMCC 1.15254</strain>
    </source>
</reference>
<dbReference type="PROSITE" id="PS00552">
    <property type="entry name" value="HTH_MERR_1"/>
    <property type="match status" value="1"/>
</dbReference>
<dbReference type="AlphaFoldDB" id="A0A917F877"/>
<evidence type="ECO:0000259" key="2">
    <source>
        <dbReference type="PROSITE" id="PS50937"/>
    </source>
</evidence>
<evidence type="ECO:0000256" key="1">
    <source>
        <dbReference type="ARBA" id="ARBA00023125"/>
    </source>
</evidence>
<organism evidence="3 4">
    <name type="scientific">Terasakiella brassicae</name>
    <dbReference type="NCBI Taxonomy" id="1634917"/>
    <lineage>
        <taxon>Bacteria</taxon>
        <taxon>Pseudomonadati</taxon>
        <taxon>Pseudomonadota</taxon>
        <taxon>Alphaproteobacteria</taxon>
        <taxon>Rhodospirillales</taxon>
        <taxon>Terasakiellaceae</taxon>
        <taxon>Terasakiella</taxon>
    </lineage>
</organism>